<gene>
    <name evidence="8" type="ORF">BOKJ2_LOCUS2792</name>
</gene>
<dbReference type="GO" id="GO:0004527">
    <property type="term" value="F:exonuclease activity"/>
    <property type="evidence" value="ECO:0007669"/>
    <property type="project" value="UniProtKB-KW"/>
</dbReference>
<dbReference type="InterPro" id="IPR034922">
    <property type="entry name" value="REX1-like_exo"/>
</dbReference>
<evidence type="ECO:0000256" key="6">
    <source>
        <dbReference type="ARBA" id="ARBA00023242"/>
    </source>
</evidence>
<organism evidence="8 9">
    <name type="scientific">Bursaphelenchus okinawaensis</name>
    <dbReference type="NCBI Taxonomy" id="465554"/>
    <lineage>
        <taxon>Eukaryota</taxon>
        <taxon>Metazoa</taxon>
        <taxon>Ecdysozoa</taxon>
        <taxon>Nematoda</taxon>
        <taxon>Chromadorea</taxon>
        <taxon>Rhabditida</taxon>
        <taxon>Tylenchina</taxon>
        <taxon>Tylenchomorpha</taxon>
        <taxon>Aphelenchoidea</taxon>
        <taxon>Aphelenchoididae</taxon>
        <taxon>Bursaphelenchus</taxon>
    </lineage>
</organism>
<evidence type="ECO:0000256" key="1">
    <source>
        <dbReference type="ARBA" id="ARBA00004123"/>
    </source>
</evidence>
<comment type="similarity">
    <text evidence="2">Belongs to the REXO1/REXO3 family.</text>
</comment>
<dbReference type="InterPro" id="IPR036397">
    <property type="entry name" value="RNaseH_sf"/>
</dbReference>
<dbReference type="Proteomes" id="UP000783686">
    <property type="component" value="Unassembled WGS sequence"/>
</dbReference>
<keyword evidence="5" id="KW-0269">Exonuclease</keyword>
<dbReference type="SUPFAM" id="SSF53098">
    <property type="entry name" value="Ribonuclease H-like"/>
    <property type="match status" value="1"/>
</dbReference>
<dbReference type="InterPro" id="IPR013520">
    <property type="entry name" value="Ribonucl_H"/>
</dbReference>
<evidence type="ECO:0000256" key="3">
    <source>
        <dbReference type="ARBA" id="ARBA00022722"/>
    </source>
</evidence>
<dbReference type="EMBL" id="CAJFCW020000002">
    <property type="protein sequence ID" value="CAG9089780.1"/>
    <property type="molecule type" value="Genomic_DNA"/>
</dbReference>
<evidence type="ECO:0000256" key="5">
    <source>
        <dbReference type="ARBA" id="ARBA00022839"/>
    </source>
</evidence>
<dbReference type="Pfam" id="PF00929">
    <property type="entry name" value="RNase_T"/>
    <property type="match status" value="1"/>
</dbReference>
<evidence type="ECO:0000256" key="2">
    <source>
        <dbReference type="ARBA" id="ARBA00006357"/>
    </source>
</evidence>
<dbReference type="Gene3D" id="3.30.420.10">
    <property type="entry name" value="Ribonuclease H-like superfamily/Ribonuclease H"/>
    <property type="match status" value="1"/>
</dbReference>
<dbReference type="SMART" id="SM00479">
    <property type="entry name" value="EXOIII"/>
    <property type="match status" value="1"/>
</dbReference>
<name>A0A811K3E8_9BILA</name>
<keyword evidence="4" id="KW-0378">Hydrolase</keyword>
<dbReference type="PANTHER" id="PTHR12801:SF115">
    <property type="entry name" value="FI18136P1-RELATED"/>
    <property type="match status" value="1"/>
</dbReference>
<keyword evidence="9" id="KW-1185">Reference proteome</keyword>
<comment type="subcellular location">
    <subcellularLocation>
        <location evidence="1">Nucleus</location>
    </subcellularLocation>
</comment>
<protein>
    <recommendedName>
        <fullName evidence="7">Exonuclease domain-containing protein</fullName>
    </recommendedName>
</protein>
<dbReference type="CDD" id="cd06145">
    <property type="entry name" value="REX1_like"/>
    <property type="match status" value="1"/>
</dbReference>
<dbReference type="PANTHER" id="PTHR12801">
    <property type="entry name" value="RNA EXONUCLEASE REXO1 / RECO3 FAMILY MEMBER-RELATED"/>
    <property type="match status" value="1"/>
</dbReference>
<evidence type="ECO:0000313" key="9">
    <source>
        <dbReference type="Proteomes" id="UP000614601"/>
    </source>
</evidence>
<dbReference type="GO" id="GO:0005634">
    <property type="term" value="C:nucleus"/>
    <property type="evidence" value="ECO:0007669"/>
    <property type="project" value="UniProtKB-SubCell"/>
</dbReference>
<dbReference type="Proteomes" id="UP000614601">
    <property type="component" value="Unassembled WGS sequence"/>
</dbReference>
<evidence type="ECO:0000313" key="8">
    <source>
        <dbReference type="EMBL" id="CAD5209648.1"/>
    </source>
</evidence>
<dbReference type="InterPro" id="IPR047021">
    <property type="entry name" value="REXO1/3/4-like"/>
</dbReference>
<keyword evidence="6" id="KW-0539">Nucleus</keyword>
<sequence>MPTLDQCEQRKDINHLVHEFGDEKELYKVLKEKYILPFHKLELNGYPIQEASKGEREQAYLFPDQHERFVSTYRDVRCCLNCKKSFSITEYSTEPPENNCQFHWGKKPKKPITCNLLRRNHKKLVIYKSPYETQYFCCGQPYNSEGCTTRQYHVHQQITQNDLNCHFKSTEAVRPYDRTARRVYALDCEMIFTTLGSEVVKVVLLDRNGTVLIDTFVQPRGRVIDLNTRTSGITEEDLMDVDMTFDEMRAKLFEHIKQDTILIGQSLEFDFRALKMIHMNVVDTSMLFQLTEKDAKYSLKSLARDLLNLKIQRNGHNPVEDAMTTLRLVYQKIELDQRKEFY</sequence>
<proteinExistence type="inferred from homology"/>
<dbReference type="GO" id="GO:0003676">
    <property type="term" value="F:nucleic acid binding"/>
    <property type="evidence" value="ECO:0007669"/>
    <property type="project" value="InterPro"/>
</dbReference>
<reference evidence="8" key="1">
    <citation type="submission" date="2020-09" db="EMBL/GenBank/DDBJ databases">
        <authorList>
            <person name="Kikuchi T."/>
        </authorList>
    </citation>
    <scope>NUCLEOTIDE SEQUENCE</scope>
    <source>
        <strain evidence="8">SH1</strain>
    </source>
</reference>
<comment type="caution">
    <text evidence="8">The sequence shown here is derived from an EMBL/GenBank/DDBJ whole genome shotgun (WGS) entry which is preliminary data.</text>
</comment>
<dbReference type="EMBL" id="CAJFDH010000002">
    <property type="protein sequence ID" value="CAD5209648.1"/>
    <property type="molecule type" value="Genomic_DNA"/>
</dbReference>
<dbReference type="AlphaFoldDB" id="A0A811K3E8"/>
<evidence type="ECO:0000259" key="7">
    <source>
        <dbReference type="SMART" id="SM00479"/>
    </source>
</evidence>
<dbReference type="OrthoDB" id="206335at2759"/>
<accession>A0A811K3E8</accession>
<keyword evidence="3" id="KW-0540">Nuclease</keyword>
<evidence type="ECO:0000256" key="4">
    <source>
        <dbReference type="ARBA" id="ARBA00022801"/>
    </source>
</evidence>
<feature type="domain" description="Exonuclease" evidence="7">
    <location>
        <begin position="182"/>
        <end position="339"/>
    </location>
</feature>
<dbReference type="InterPro" id="IPR012337">
    <property type="entry name" value="RNaseH-like_sf"/>
</dbReference>